<dbReference type="AlphaFoldDB" id="A0A2K3JZX0"/>
<dbReference type="InterPro" id="IPR019557">
    <property type="entry name" value="AminoTfrase-like_pln_mobile"/>
</dbReference>
<reference evidence="3 4" key="2">
    <citation type="journal article" date="2017" name="Front. Plant Sci.">
        <title>Gene Classification and Mining of Molecular Markers Useful in Red Clover (Trifolium pratense) Breeding.</title>
        <authorList>
            <person name="Istvanek J."/>
            <person name="Dluhosova J."/>
            <person name="Dluhos P."/>
            <person name="Patkova L."/>
            <person name="Nedelnik J."/>
            <person name="Repkova J."/>
        </authorList>
    </citation>
    <scope>NUCLEOTIDE SEQUENCE [LARGE SCALE GENOMIC DNA]</scope>
    <source>
        <strain evidence="4">cv. Tatra</strain>
        <tissue evidence="3">Young leaves</tissue>
    </source>
</reference>
<dbReference type="GO" id="GO:0010073">
    <property type="term" value="P:meristem maintenance"/>
    <property type="evidence" value="ECO:0007669"/>
    <property type="project" value="InterPro"/>
</dbReference>
<evidence type="ECO:0000259" key="2">
    <source>
        <dbReference type="Pfam" id="PF10536"/>
    </source>
</evidence>
<feature type="non-terminal residue" evidence="3">
    <location>
        <position position="278"/>
    </location>
</feature>
<sequence length="278" mass="32353">MREAEEKLINARQEMTQKSKMPTTSKWMRNTIALAPTVLASLYKDLSVLKKQIVDLEKHPLEGIKFPLELEVNVESPFYLVQVWASERFKNLKLKAKLIENEDHMLFRWHRVKPLKVDNVKLALDSANKDNFLWRPYVKYADKYGKFYPKDEVLVPVKKDLGKEILSFVICLRVSELIGFESIEQYQPHRVAMQFGLDQDIPGSVPRFNETKTNAWNNYCRPISDTNVYFPSRCSEGNVTMRYEKWWKRSASSSKCTTPNDIPLEFPPPKLVGTVTFG</sequence>
<protein>
    <submittedName>
        <fullName evidence="3">Serine/threonine-protein phosphatase</fullName>
    </submittedName>
</protein>
<keyword evidence="1" id="KW-0175">Coiled coil</keyword>
<dbReference type="Proteomes" id="UP000236291">
    <property type="component" value="Unassembled WGS sequence"/>
</dbReference>
<name>A0A2K3JZX0_TRIPR</name>
<dbReference type="InterPro" id="IPR044824">
    <property type="entry name" value="MAIN-like"/>
</dbReference>
<evidence type="ECO:0000313" key="3">
    <source>
        <dbReference type="EMBL" id="PNX59574.1"/>
    </source>
</evidence>
<organism evidence="3 4">
    <name type="scientific">Trifolium pratense</name>
    <name type="common">Red clover</name>
    <dbReference type="NCBI Taxonomy" id="57577"/>
    <lineage>
        <taxon>Eukaryota</taxon>
        <taxon>Viridiplantae</taxon>
        <taxon>Streptophyta</taxon>
        <taxon>Embryophyta</taxon>
        <taxon>Tracheophyta</taxon>
        <taxon>Spermatophyta</taxon>
        <taxon>Magnoliopsida</taxon>
        <taxon>eudicotyledons</taxon>
        <taxon>Gunneridae</taxon>
        <taxon>Pentapetalae</taxon>
        <taxon>rosids</taxon>
        <taxon>fabids</taxon>
        <taxon>Fabales</taxon>
        <taxon>Fabaceae</taxon>
        <taxon>Papilionoideae</taxon>
        <taxon>50 kb inversion clade</taxon>
        <taxon>NPAAA clade</taxon>
        <taxon>Hologalegina</taxon>
        <taxon>IRL clade</taxon>
        <taxon>Trifolieae</taxon>
        <taxon>Trifolium</taxon>
    </lineage>
</organism>
<dbReference type="EMBL" id="ASHM01081007">
    <property type="protein sequence ID" value="PNX59574.1"/>
    <property type="molecule type" value="Genomic_DNA"/>
</dbReference>
<feature type="coiled-coil region" evidence="1">
    <location>
        <begin position="1"/>
        <end position="59"/>
    </location>
</feature>
<comment type="caution">
    <text evidence="3">The sequence shown here is derived from an EMBL/GenBank/DDBJ whole genome shotgun (WGS) entry which is preliminary data.</text>
</comment>
<gene>
    <name evidence="3" type="ORF">L195_g051486</name>
</gene>
<evidence type="ECO:0000256" key="1">
    <source>
        <dbReference type="SAM" id="Coils"/>
    </source>
</evidence>
<reference evidence="3 4" key="1">
    <citation type="journal article" date="2014" name="Am. J. Bot.">
        <title>Genome assembly and annotation for red clover (Trifolium pratense; Fabaceae).</title>
        <authorList>
            <person name="Istvanek J."/>
            <person name="Jaros M."/>
            <person name="Krenek A."/>
            <person name="Repkova J."/>
        </authorList>
    </citation>
    <scope>NUCLEOTIDE SEQUENCE [LARGE SCALE GENOMIC DNA]</scope>
    <source>
        <strain evidence="4">cv. Tatra</strain>
        <tissue evidence="3">Young leaves</tissue>
    </source>
</reference>
<accession>A0A2K3JZX0</accession>
<evidence type="ECO:0000313" key="4">
    <source>
        <dbReference type="Proteomes" id="UP000236291"/>
    </source>
</evidence>
<proteinExistence type="predicted"/>
<feature type="domain" description="Aminotransferase-like plant mobile" evidence="2">
    <location>
        <begin position="30"/>
        <end position="248"/>
    </location>
</feature>
<dbReference type="PANTHER" id="PTHR46033">
    <property type="entry name" value="PROTEIN MAIN-LIKE 2"/>
    <property type="match status" value="1"/>
</dbReference>
<dbReference type="Pfam" id="PF10536">
    <property type="entry name" value="PMD"/>
    <property type="match status" value="1"/>
</dbReference>
<dbReference type="PANTHER" id="PTHR46033:SF67">
    <property type="entry name" value="AMINOTRANSFERASE-LIKE, PLANT MOBILE DOMAIN FAMILY PROTEIN"/>
    <property type="match status" value="1"/>
</dbReference>